<dbReference type="EMBL" id="FXTY01000018">
    <property type="protein sequence ID" value="SMP36650.1"/>
    <property type="molecule type" value="Genomic_DNA"/>
</dbReference>
<dbReference type="RefSeq" id="WP_283428083.1">
    <property type="nucleotide sequence ID" value="NZ_FXTY01000018.1"/>
</dbReference>
<dbReference type="Proteomes" id="UP001157961">
    <property type="component" value="Unassembled WGS sequence"/>
</dbReference>
<keyword evidence="6" id="KW-1185">Reference proteome</keyword>
<dbReference type="Pfam" id="PF07859">
    <property type="entry name" value="Abhydrolase_3"/>
    <property type="match status" value="1"/>
</dbReference>
<evidence type="ECO:0000313" key="5">
    <source>
        <dbReference type="EMBL" id="SMP36650.1"/>
    </source>
</evidence>
<dbReference type="PANTHER" id="PTHR48081:SF30">
    <property type="entry name" value="ACETYL-HYDROLASE LIPR-RELATED"/>
    <property type="match status" value="1"/>
</dbReference>
<dbReference type="PANTHER" id="PTHR48081">
    <property type="entry name" value="AB HYDROLASE SUPERFAMILY PROTEIN C4A8.06C"/>
    <property type="match status" value="1"/>
</dbReference>
<name>A0ABY1PLJ2_9RHOB</name>
<feature type="signal peptide" evidence="3">
    <location>
        <begin position="1"/>
        <end position="25"/>
    </location>
</feature>
<accession>A0ABY1PLJ2</accession>
<keyword evidence="2" id="KW-0378">Hydrolase</keyword>
<dbReference type="InterPro" id="IPR050300">
    <property type="entry name" value="GDXG_lipolytic_enzyme"/>
</dbReference>
<protein>
    <submittedName>
        <fullName evidence="5">Acetyl esterase/lipase</fullName>
    </submittedName>
</protein>
<comment type="similarity">
    <text evidence="1">Belongs to the 'GDXG' lipolytic enzyme family.</text>
</comment>
<feature type="chain" id="PRO_5046996493" evidence="3">
    <location>
        <begin position="26"/>
        <end position="357"/>
    </location>
</feature>
<dbReference type="InterPro" id="IPR029058">
    <property type="entry name" value="AB_hydrolase_fold"/>
</dbReference>
<dbReference type="InterPro" id="IPR013094">
    <property type="entry name" value="AB_hydrolase_3"/>
</dbReference>
<evidence type="ECO:0000256" key="2">
    <source>
        <dbReference type="ARBA" id="ARBA00022801"/>
    </source>
</evidence>
<evidence type="ECO:0000259" key="4">
    <source>
        <dbReference type="Pfam" id="PF07859"/>
    </source>
</evidence>
<reference evidence="5 6" key="1">
    <citation type="submission" date="2017-05" db="EMBL/GenBank/DDBJ databases">
        <authorList>
            <person name="Varghese N."/>
            <person name="Submissions S."/>
        </authorList>
    </citation>
    <scope>NUCLEOTIDE SEQUENCE [LARGE SCALE GENOMIC DNA]</scope>
    <source>
        <strain evidence="5 6">DSM 29734</strain>
    </source>
</reference>
<organism evidence="5 6">
    <name type="scientific">Shimia sagamensis</name>
    <dbReference type="NCBI Taxonomy" id="1566352"/>
    <lineage>
        <taxon>Bacteria</taxon>
        <taxon>Pseudomonadati</taxon>
        <taxon>Pseudomonadota</taxon>
        <taxon>Alphaproteobacteria</taxon>
        <taxon>Rhodobacterales</taxon>
        <taxon>Roseobacteraceae</taxon>
    </lineage>
</organism>
<gene>
    <name evidence="5" type="ORF">SAMN06265373_1184</name>
</gene>
<dbReference type="SUPFAM" id="SSF53474">
    <property type="entry name" value="alpha/beta-Hydrolases"/>
    <property type="match status" value="1"/>
</dbReference>
<comment type="caution">
    <text evidence="5">The sequence shown here is derived from an EMBL/GenBank/DDBJ whole genome shotgun (WGS) entry which is preliminary data.</text>
</comment>
<evidence type="ECO:0000313" key="6">
    <source>
        <dbReference type="Proteomes" id="UP001157961"/>
    </source>
</evidence>
<evidence type="ECO:0000256" key="1">
    <source>
        <dbReference type="ARBA" id="ARBA00010515"/>
    </source>
</evidence>
<proteinExistence type="inferred from homology"/>
<feature type="domain" description="Alpha/beta hydrolase fold-3" evidence="4">
    <location>
        <begin position="130"/>
        <end position="328"/>
    </location>
</feature>
<keyword evidence="3" id="KW-0732">Signal</keyword>
<sequence length="357" mass="37743">MKHSSVLKIALTTALIAAISVPAFATQSAADLAAEGLPMAARTVPVPIGISPQMQALIESRVVSETMPAAETVEEWLAVQAQLDAANAQAAEMMLAKSGATYSTEEIAGVTIYRVTPAEVKPRWADTVFVHVHGGAFVFNGGKAALNEAVWMAHGLGVEVISVDYRRPPLHPFPAATDDVIAVWNNVIQQYDPAKVAMFGTSAGGNLTLSTLLQLRDAGLPLPGAIMAGTPATDLAEVSDSWLTLKGLDPLGGHDGAIEGTFALYAGDTDAADPRLSPVYGDLDGLPPSILLTGTRDLLLSDTVRMHRVLRDAGVTADLHVYDGQSHGDYIAGYLIDAPETKDAWRELNAFFDLHLN</sequence>
<evidence type="ECO:0000256" key="3">
    <source>
        <dbReference type="SAM" id="SignalP"/>
    </source>
</evidence>
<dbReference type="Gene3D" id="3.40.50.1820">
    <property type="entry name" value="alpha/beta hydrolase"/>
    <property type="match status" value="1"/>
</dbReference>